<evidence type="ECO:0000256" key="3">
    <source>
        <dbReference type="ARBA" id="ARBA00022989"/>
    </source>
</evidence>
<dbReference type="Proteomes" id="UP000887023">
    <property type="component" value="Chromosome"/>
</dbReference>
<feature type="transmembrane region" description="Helical" evidence="6">
    <location>
        <begin position="243"/>
        <end position="267"/>
    </location>
</feature>
<dbReference type="InterPro" id="IPR020846">
    <property type="entry name" value="MFS_dom"/>
</dbReference>
<evidence type="ECO:0000259" key="7">
    <source>
        <dbReference type="PROSITE" id="PS50850"/>
    </source>
</evidence>
<evidence type="ECO:0000256" key="1">
    <source>
        <dbReference type="ARBA" id="ARBA00004651"/>
    </source>
</evidence>
<feature type="transmembrane region" description="Helical" evidence="6">
    <location>
        <begin position="308"/>
        <end position="328"/>
    </location>
</feature>
<dbReference type="Gene3D" id="1.20.1250.20">
    <property type="entry name" value="MFS general substrate transporter like domains"/>
    <property type="match status" value="2"/>
</dbReference>
<keyword evidence="4 6" id="KW-0472">Membrane</keyword>
<dbReference type="PANTHER" id="PTHR11360">
    <property type="entry name" value="MONOCARBOXYLATE TRANSPORTER"/>
    <property type="match status" value="1"/>
</dbReference>
<keyword evidence="9" id="KW-1185">Reference proteome</keyword>
<keyword evidence="3 6" id="KW-1133">Transmembrane helix</keyword>
<dbReference type="CDD" id="cd17355">
    <property type="entry name" value="MFS_YcxA_like"/>
    <property type="match status" value="1"/>
</dbReference>
<dbReference type="SUPFAM" id="SSF103473">
    <property type="entry name" value="MFS general substrate transporter"/>
    <property type="match status" value="1"/>
</dbReference>
<organism evidence="8 9">
    <name type="scientific">Skermania pinensis</name>
    <dbReference type="NCBI Taxonomy" id="39122"/>
    <lineage>
        <taxon>Bacteria</taxon>
        <taxon>Bacillati</taxon>
        <taxon>Actinomycetota</taxon>
        <taxon>Actinomycetes</taxon>
        <taxon>Mycobacteriales</taxon>
        <taxon>Gordoniaceae</taxon>
        <taxon>Skermania</taxon>
    </lineage>
</organism>
<protein>
    <submittedName>
        <fullName evidence="8">MFS transporter</fullName>
    </submittedName>
</protein>
<evidence type="ECO:0000256" key="2">
    <source>
        <dbReference type="ARBA" id="ARBA00022692"/>
    </source>
</evidence>
<comment type="subcellular location">
    <subcellularLocation>
        <location evidence="1">Cell membrane</location>
        <topology evidence="1">Multi-pass membrane protein</topology>
    </subcellularLocation>
</comment>
<feature type="region of interest" description="Disordered" evidence="5">
    <location>
        <begin position="435"/>
        <end position="464"/>
    </location>
</feature>
<dbReference type="Pfam" id="PF07690">
    <property type="entry name" value="MFS_1"/>
    <property type="match status" value="2"/>
</dbReference>
<feature type="transmembrane region" description="Helical" evidence="6">
    <location>
        <begin position="110"/>
        <end position="133"/>
    </location>
</feature>
<proteinExistence type="predicted"/>
<feature type="transmembrane region" description="Helical" evidence="6">
    <location>
        <begin position="369"/>
        <end position="388"/>
    </location>
</feature>
<feature type="transmembrane region" description="Helical" evidence="6">
    <location>
        <begin position="84"/>
        <end position="104"/>
    </location>
</feature>
<evidence type="ECO:0000256" key="5">
    <source>
        <dbReference type="SAM" id="MobiDB-lite"/>
    </source>
</evidence>
<feature type="transmembrane region" description="Helical" evidence="6">
    <location>
        <begin position="400"/>
        <end position="423"/>
    </location>
</feature>
<feature type="transmembrane region" description="Helical" evidence="6">
    <location>
        <begin position="145"/>
        <end position="169"/>
    </location>
</feature>
<reference evidence="8" key="1">
    <citation type="submission" date="2021-07" db="EMBL/GenBank/DDBJ databases">
        <title>Candidatus Kaistella beijingensis sp. nov. isolated from a municipal wastewater treatment plant is involved in sludge foaming.</title>
        <authorList>
            <person name="Song Y."/>
            <person name="Liu S.-J."/>
        </authorList>
    </citation>
    <scope>NUCLEOTIDE SEQUENCE</scope>
    <source>
        <strain evidence="8">DSM 43998</strain>
    </source>
</reference>
<evidence type="ECO:0000256" key="6">
    <source>
        <dbReference type="SAM" id="Phobius"/>
    </source>
</evidence>
<dbReference type="InterPro" id="IPR011701">
    <property type="entry name" value="MFS"/>
</dbReference>
<name>A0ABX8SCP4_9ACTN</name>
<dbReference type="PROSITE" id="PS50850">
    <property type="entry name" value="MFS"/>
    <property type="match status" value="1"/>
</dbReference>
<evidence type="ECO:0000313" key="9">
    <source>
        <dbReference type="Proteomes" id="UP000887023"/>
    </source>
</evidence>
<evidence type="ECO:0000256" key="4">
    <source>
        <dbReference type="ARBA" id="ARBA00023136"/>
    </source>
</evidence>
<feature type="compositionally biased region" description="Polar residues" evidence="5">
    <location>
        <begin position="435"/>
        <end position="444"/>
    </location>
</feature>
<feature type="transmembrane region" description="Helical" evidence="6">
    <location>
        <begin position="175"/>
        <end position="195"/>
    </location>
</feature>
<evidence type="ECO:0000313" key="8">
    <source>
        <dbReference type="EMBL" id="QXQ15191.1"/>
    </source>
</evidence>
<feature type="transmembrane region" description="Helical" evidence="6">
    <location>
        <begin position="20"/>
        <end position="39"/>
    </location>
</feature>
<keyword evidence="2 6" id="KW-0812">Transmembrane</keyword>
<feature type="transmembrane region" description="Helical" evidence="6">
    <location>
        <begin position="334"/>
        <end position="357"/>
    </location>
</feature>
<feature type="transmembrane region" description="Helical" evidence="6">
    <location>
        <begin position="279"/>
        <end position="301"/>
    </location>
</feature>
<feature type="transmembrane region" description="Helical" evidence="6">
    <location>
        <begin position="51"/>
        <end position="72"/>
    </location>
</feature>
<accession>A0ABX8SCP4</accession>
<sequence>MTRSDAVVSRLGHFRLHPAWLVAAGGFVALLGAAGFRSVPSVLMNPLHAEFGFSHATIGAAVSLNLLLYGLISPFAAALMDRFGIRRVVCAALVAIAVGSGATIRLTAAWQLVLCWGLLVGIGVGAMSMPLVATLTGRWFVRSRGLVTGVLTAAGATGQLIFLPLVAALAQAYGWRLPALLVAGAALVTVPLAWWTIRDYPSDVGVTAYGARRDDDPGRRTAVSGGAGRALTALRAAARTRTFWLLAAGFAVCGASTNGLVGTHFVSAAHDHGMPPTTAASLLALVGVFDVAGTVFSGWLTDRLDPRWLLVAYYALRGGSLLVLPALFGPQVQPSMWAFIVFYGLDWVATVPPTVAICRDRFGSTGPIVFGWVFAAHQIGAAVMATAAGMVRDDQGSYDAAWLVAGGLCFAAAAMSAGIAAAATDTSVRAAATTPACSADTSPSRDCLAIETAPDKGRHSGRTR</sequence>
<dbReference type="InterPro" id="IPR036259">
    <property type="entry name" value="MFS_trans_sf"/>
</dbReference>
<gene>
    <name evidence="8" type="ORF">KV203_07605</name>
</gene>
<dbReference type="EMBL" id="CP079105">
    <property type="protein sequence ID" value="QXQ15191.1"/>
    <property type="molecule type" value="Genomic_DNA"/>
</dbReference>
<dbReference type="RefSeq" id="WP_083530135.1">
    <property type="nucleotide sequence ID" value="NZ_CBCRUZ010000019.1"/>
</dbReference>
<dbReference type="InterPro" id="IPR050327">
    <property type="entry name" value="Proton-linked_MCT"/>
</dbReference>
<feature type="domain" description="Major facilitator superfamily (MFS) profile" evidence="7">
    <location>
        <begin position="18"/>
        <end position="424"/>
    </location>
</feature>
<dbReference type="PANTHER" id="PTHR11360:SF284">
    <property type="entry name" value="EG:103B4.3 PROTEIN-RELATED"/>
    <property type="match status" value="1"/>
</dbReference>